<name>A0ABC8IR54_ERUVS</name>
<keyword evidence="3" id="KW-1185">Reference proteome</keyword>
<comment type="caution">
    <text evidence="2">The sequence shown here is derived from an EMBL/GenBank/DDBJ whole genome shotgun (WGS) entry which is preliminary data.</text>
</comment>
<dbReference type="AlphaFoldDB" id="A0ABC8IR54"/>
<evidence type="ECO:0000313" key="3">
    <source>
        <dbReference type="Proteomes" id="UP001642260"/>
    </source>
</evidence>
<proteinExistence type="predicted"/>
<accession>A0ABC8IR54</accession>
<feature type="region of interest" description="Disordered" evidence="1">
    <location>
        <begin position="1"/>
        <end position="51"/>
    </location>
</feature>
<dbReference type="EMBL" id="CAKOAT010048489">
    <property type="protein sequence ID" value="CAH8294037.1"/>
    <property type="molecule type" value="Genomic_DNA"/>
</dbReference>
<sequence length="64" mass="6671">MPASAENTTVIQQNNTSSSNPKLNPVDAKPNPTPKPKPNPSPSQPFEDPLVVLPVDAATIASLP</sequence>
<reference evidence="2 3" key="1">
    <citation type="submission" date="2022-03" db="EMBL/GenBank/DDBJ databases">
        <authorList>
            <person name="Macdonald S."/>
            <person name="Ahmed S."/>
            <person name="Newling K."/>
        </authorList>
    </citation>
    <scope>NUCLEOTIDE SEQUENCE [LARGE SCALE GENOMIC DNA]</scope>
</reference>
<evidence type="ECO:0000256" key="1">
    <source>
        <dbReference type="SAM" id="MobiDB-lite"/>
    </source>
</evidence>
<gene>
    <name evidence="2" type="ORF">ERUC_LOCUS1705</name>
</gene>
<feature type="compositionally biased region" description="Polar residues" evidence="1">
    <location>
        <begin position="1"/>
        <end position="22"/>
    </location>
</feature>
<dbReference type="Proteomes" id="UP001642260">
    <property type="component" value="Unassembled WGS sequence"/>
</dbReference>
<feature type="compositionally biased region" description="Pro residues" evidence="1">
    <location>
        <begin position="31"/>
        <end position="43"/>
    </location>
</feature>
<protein>
    <submittedName>
        <fullName evidence="2">Uncharacterized protein</fullName>
    </submittedName>
</protein>
<organism evidence="2 3">
    <name type="scientific">Eruca vesicaria subsp. sativa</name>
    <name type="common">Garden rocket</name>
    <name type="synonym">Eruca sativa</name>
    <dbReference type="NCBI Taxonomy" id="29727"/>
    <lineage>
        <taxon>Eukaryota</taxon>
        <taxon>Viridiplantae</taxon>
        <taxon>Streptophyta</taxon>
        <taxon>Embryophyta</taxon>
        <taxon>Tracheophyta</taxon>
        <taxon>Spermatophyta</taxon>
        <taxon>Magnoliopsida</taxon>
        <taxon>eudicotyledons</taxon>
        <taxon>Gunneridae</taxon>
        <taxon>Pentapetalae</taxon>
        <taxon>rosids</taxon>
        <taxon>malvids</taxon>
        <taxon>Brassicales</taxon>
        <taxon>Brassicaceae</taxon>
        <taxon>Brassiceae</taxon>
        <taxon>Eruca</taxon>
    </lineage>
</organism>
<evidence type="ECO:0000313" key="2">
    <source>
        <dbReference type="EMBL" id="CAH8294037.1"/>
    </source>
</evidence>